<protein>
    <submittedName>
        <fullName evidence="3">MBL fold metallo-hydrolase</fullName>
    </submittedName>
</protein>
<dbReference type="SMART" id="SM00849">
    <property type="entry name" value="Lactamase_B"/>
    <property type="match status" value="1"/>
</dbReference>
<evidence type="ECO:0000259" key="2">
    <source>
        <dbReference type="SMART" id="SM00849"/>
    </source>
</evidence>
<dbReference type="Gene3D" id="3.60.15.10">
    <property type="entry name" value="Ribonuclease Z/Hydroxyacylglutathione hydrolase-like"/>
    <property type="match status" value="1"/>
</dbReference>
<evidence type="ECO:0000313" key="3">
    <source>
        <dbReference type="EMBL" id="GAA1494980.1"/>
    </source>
</evidence>
<reference evidence="4" key="1">
    <citation type="journal article" date="2019" name="Int. J. Syst. Evol. Microbiol.">
        <title>The Global Catalogue of Microorganisms (GCM) 10K type strain sequencing project: providing services to taxonomists for standard genome sequencing and annotation.</title>
        <authorList>
            <consortium name="The Broad Institute Genomics Platform"/>
            <consortium name="The Broad Institute Genome Sequencing Center for Infectious Disease"/>
            <person name="Wu L."/>
            <person name="Ma J."/>
        </authorList>
    </citation>
    <scope>NUCLEOTIDE SEQUENCE [LARGE SCALE GENOMIC DNA]</scope>
    <source>
        <strain evidence="4">JCM 12140</strain>
    </source>
</reference>
<gene>
    <name evidence="3" type="ORF">GCM10009627_33260</name>
</gene>
<comment type="caution">
    <text evidence="3">The sequence shown here is derived from an EMBL/GenBank/DDBJ whole genome shotgun (WGS) entry which is preliminary data.</text>
</comment>
<name>A0ABP4KCF6_9MICO</name>
<dbReference type="InterPro" id="IPR036866">
    <property type="entry name" value="RibonucZ/Hydroxyglut_hydro"/>
</dbReference>
<dbReference type="PANTHER" id="PTHR42951">
    <property type="entry name" value="METALLO-BETA-LACTAMASE DOMAIN-CONTAINING"/>
    <property type="match status" value="1"/>
</dbReference>
<dbReference type="Pfam" id="PF00753">
    <property type="entry name" value="Lactamase_B"/>
    <property type="match status" value="1"/>
</dbReference>
<dbReference type="InterPro" id="IPR001279">
    <property type="entry name" value="Metallo-B-lactamas"/>
</dbReference>
<feature type="domain" description="Metallo-beta-lactamase" evidence="2">
    <location>
        <begin position="68"/>
        <end position="282"/>
    </location>
</feature>
<dbReference type="InterPro" id="IPR050855">
    <property type="entry name" value="NDM-1-like"/>
</dbReference>
<dbReference type="EMBL" id="BAAAJX010000020">
    <property type="protein sequence ID" value="GAA1494980.1"/>
    <property type="molecule type" value="Genomic_DNA"/>
</dbReference>
<dbReference type="SUPFAM" id="SSF56281">
    <property type="entry name" value="Metallo-hydrolase/oxidoreductase"/>
    <property type="match status" value="1"/>
</dbReference>
<accession>A0ABP4KCF6</accession>
<dbReference type="PANTHER" id="PTHR42951:SF4">
    <property type="entry name" value="ACYL-COENZYME A THIOESTERASE MBLAC2"/>
    <property type="match status" value="1"/>
</dbReference>
<organism evidence="3 4">
    <name type="scientific">Curtobacterium herbarum</name>
    <dbReference type="NCBI Taxonomy" id="150122"/>
    <lineage>
        <taxon>Bacteria</taxon>
        <taxon>Bacillati</taxon>
        <taxon>Actinomycetota</taxon>
        <taxon>Actinomycetes</taxon>
        <taxon>Micrococcales</taxon>
        <taxon>Microbacteriaceae</taxon>
        <taxon>Curtobacterium</taxon>
    </lineage>
</organism>
<evidence type="ECO:0000313" key="4">
    <source>
        <dbReference type="Proteomes" id="UP001501742"/>
    </source>
</evidence>
<dbReference type="Proteomes" id="UP001501742">
    <property type="component" value="Unassembled WGS sequence"/>
</dbReference>
<evidence type="ECO:0000256" key="1">
    <source>
        <dbReference type="SAM" id="MobiDB-lite"/>
    </source>
</evidence>
<feature type="compositionally biased region" description="Low complexity" evidence="1">
    <location>
        <begin position="15"/>
        <end position="27"/>
    </location>
</feature>
<proteinExistence type="predicted"/>
<feature type="region of interest" description="Disordered" evidence="1">
    <location>
        <begin position="1"/>
        <end position="27"/>
    </location>
</feature>
<dbReference type="CDD" id="cd06262">
    <property type="entry name" value="metallo-hydrolase-like_MBL-fold"/>
    <property type="match status" value="1"/>
</dbReference>
<keyword evidence="4" id="KW-1185">Reference proteome</keyword>
<sequence length="363" mass="38404">MSARPAGPPRPAPQARPAAQYAGRVSNPSPVSPVQAAALAAGALPPVEEVRPGIWTLAVPFRGGVPDATLVYVVDGDDGALAVIDPGWSDGGELDVLTEGLRQIGRTVEDVTLIAVTHLHADHLGAAAALRRRSGAPIAMHPAEVHALEHARADAEQNERDARTWGVPDDRLDGVLAAWGSGRQLGQGTVEAPFADLLLGDGDRLPIPGRDLRVLWTPGHTGGHVCFVDEPDGLLFTGDHVLPRINSGIGLGGRTESNPLRDSLDALTALEPFADFEVCPGHEYRFRDVVTRARTLAAHRDERTRHVAAALDALDHPTVFEVASRVPFSGGIESMSGYLLASALSQTVFHADLLGRAGELRRA</sequence>
<feature type="compositionally biased region" description="Pro residues" evidence="1">
    <location>
        <begin position="1"/>
        <end position="14"/>
    </location>
</feature>